<dbReference type="AlphaFoldDB" id="A0A8T0HAA2"/>
<evidence type="ECO:0000313" key="2">
    <source>
        <dbReference type="EMBL" id="KAG0567109.1"/>
    </source>
</evidence>
<name>A0A8T0HAA2_CERPU</name>
<dbReference type="PANTHER" id="PTHR31280:SF24">
    <property type="entry name" value="C2 DOMAIN-CONTAINING PROTEIN"/>
    <property type="match status" value="1"/>
</dbReference>
<keyword evidence="3" id="KW-1185">Reference proteome</keyword>
<dbReference type="InterPro" id="IPR008528">
    <property type="entry name" value="unc-13_homologue"/>
</dbReference>
<feature type="domain" description="MHD1" evidence="1">
    <location>
        <begin position="697"/>
        <end position="816"/>
    </location>
</feature>
<comment type="caution">
    <text evidence="2">The sequence shown here is derived from an EMBL/GenBank/DDBJ whole genome shotgun (WGS) entry which is preliminary data.</text>
</comment>
<accession>A0A8T0HAA2</accession>
<evidence type="ECO:0000313" key="3">
    <source>
        <dbReference type="Proteomes" id="UP000822688"/>
    </source>
</evidence>
<dbReference type="InterPro" id="IPR057984">
    <property type="entry name" value="PATROL1_C"/>
</dbReference>
<dbReference type="PANTHER" id="PTHR31280">
    <property type="entry name" value="PROTEIN UNC-13 HOMOLOG"/>
    <property type="match status" value="1"/>
</dbReference>
<dbReference type="EMBL" id="CM026428">
    <property type="protein sequence ID" value="KAG0567109.1"/>
    <property type="molecule type" value="Genomic_DNA"/>
</dbReference>
<dbReference type="InterPro" id="IPR014770">
    <property type="entry name" value="Munc13_1"/>
</dbReference>
<gene>
    <name evidence="2" type="ORF">KC19_7G110800</name>
</gene>
<dbReference type="PROSITE" id="PS51258">
    <property type="entry name" value="MHD1"/>
    <property type="match status" value="1"/>
</dbReference>
<dbReference type="Gene3D" id="1.10.357.50">
    <property type="match status" value="1"/>
</dbReference>
<proteinExistence type="predicted"/>
<dbReference type="Pfam" id="PF25761">
    <property type="entry name" value="TPR_PATROL1"/>
    <property type="match status" value="1"/>
</dbReference>
<protein>
    <recommendedName>
        <fullName evidence="1">MHD1 domain-containing protein</fullName>
    </recommendedName>
</protein>
<organism evidence="2 3">
    <name type="scientific">Ceratodon purpureus</name>
    <name type="common">Fire moss</name>
    <name type="synonym">Dicranum purpureum</name>
    <dbReference type="NCBI Taxonomy" id="3225"/>
    <lineage>
        <taxon>Eukaryota</taxon>
        <taxon>Viridiplantae</taxon>
        <taxon>Streptophyta</taxon>
        <taxon>Embryophyta</taxon>
        <taxon>Bryophyta</taxon>
        <taxon>Bryophytina</taxon>
        <taxon>Bryopsida</taxon>
        <taxon>Dicranidae</taxon>
        <taxon>Pseudoditrichales</taxon>
        <taxon>Ditrichaceae</taxon>
        <taxon>Ceratodon</taxon>
    </lineage>
</organism>
<evidence type="ECO:0000259" key="1">
    <source>
        <dbReference type="PROSITE" id="PS51258"/>
    </source>
</evidence>
<sequence>MPSLTHVSSSPVAEAAPNPGHVVVVPIFDTHSTAVRVLIDRLKLPSKHELDEKETRSSTIRLAHAATGRMKEVTIVAGNLKAGRIVENNKEVYPVAEIIDIIQSQVLDLPDISLEVSEELQSNNPRLCEAVLRSVFAPRGPGESLEDCVRSAQVVKQAFTLQPNVYAKAESRALKVAQYRRAELQLKLESLQKDEDALVPPAQFDDPVVYQSWKMEELQLLSNLVDLFGNLPSFSGGVQVKIISGEGLKQDATPKCSPPIFKKKVVESRVYCSVTILPARPGNMPSPGESEDGIVDRTPAFFSEVVSCIEDADWNSQSPWIPVSSMQDRILVDVWEKNDNAVKMEDSEPQPEAINDISPTKLANIRGIFKKQNTVRRKKIAPWNGDLFLGHVMISFSHIESQALAHGGVQGQSPATSYMLADERGRQGASTVSLQFTCSCERFYRDAPPNKLLLMPPVEDIETAFDNFVHLAFHAENEALFQLGPQWRQLAYTFGAHYRIRAERCALGIVNVMVGLFQEDARYCIGIVPEWLAVCSSVKDGRLTKSELALHCHICVSLMKPVVHALENFQTLFPGNKPKEAIPRLIELLSLILRWESDSANIYIPLRSFIQSSCERRLLRHLFKDTDDRAMKELTAQSVLKAVQLVRSDILEQSTVFMVAFPDGFNLPQITAPMYYKLVCHYVSTFMSESSPSTLTKEHAEILHEFTLLRGDVKELGIQVPDFNIESLFNNYLEQWIGSLAPRMIGWVGSSVDKETWEPLSTQPLVSSSVADLYVMIGQVVDEVALRLSSFSLKNEYIIKLVDAICQCIQDYVDTLEKLCYQELHKDIAKIHGNRPNNVSTFGCSRAVYIQMNNINEILGEQKKLKCYLLLKWQSTTFNKHKETSKGLHLQGDMDMIDKEFTKLEKSVQQVLSELIEATVERTLFQFKSCLPIVDITNEQGNLSVAKQQQSLVNDLDQHLTVMRESLHPELIHQFLRDLPGALLWCMEAIALNFDDDGIVTEVQCRDLGTLQDNLNKQFCGLQNTFPFFSKEGSSRFQKILACRAMDSQKLCDIYWQVWKNYQKINELPGNIIPSSRSNGQRGLSQTKSLNNGANGYNVEGTMTEIQLHVLDYLSALTCKSDRKSRELVVSHGSIAKTKYMQVELRLGKEKTLATYSCRLHLTAIIGVVIYYNFTAHVGLQF</sequence>
<dbReference type="Proteomes" id="UP000822688">
    <property type="component" value="Chromosome 7"/>
</dbReference>
<reference evidence="2" key="1">
    <citation type="submission" date="2020-06" db="EMBL/GenBank/DDBJ databases">
        <title>WGS assembly of Ceratodon purpureus strain R40.</title>
        <authorList>
            <person name="Carey S.B."/>
            <person name="Jenkins J."/>
            <person name="Shu S."/>
            <person name="Lovell J.T."/>
            <person name="Sreedasyam A."/>
            <person name="Maumus F."/>
            <person name="Tiley G.P."/>
            <person name="Fernandez-Pozo N."/>
            <person name="Barry K."/>
            <person name="Chen C."/>
            <person name="Wang M."/>
            <person name="Lipzen A."/>
            <person name="Daum C."/>
            <person name="Saski C.A."/>
            <person name="Payton A.C."/>
            <person name="Mcbreen J.C."/>
            <person name="Conrad R.E."/>
            <person name="Kollar L.M."/>
            <person name="Olsson S."/>
            <person name="Huttunen S."/>
            <person name="Landis J.B."/>
            <person name="Wickett N.J."/>
            <person name="Johnson M.G."/>
            <person name="Rensing S.A."/>
            <person name="Grimwood J."/>
            <person name="Schmutz J."/>
            <person name="Mcdaniel S.F."/>
        </authorList>
    </citation>
    <scope>NUCLEOTIDE SEQUENCE</scope>
    <source>
        <strain evidence="2">R40</strain>
    </source>
</reference>